<feature type="transmembrane region" description="Helical" evidence="1">
    <location>
        <begin position="63"/>
        <end position="85"/>
    </location>
</feature>
<dbReference type="RefSeq" id="WP_372388459.1">
    <property type="nucleotide sequence ID" value="NZ_JBGNYA010000001.1"/>
</dbReference>
<keyword evidence="1" id="KW-0812">Transmembrane</keyword>
<proteinExistence type="predicted"/>
<dbReference type="Proteomes" id="UP001570511">
    <property type="component" value="Unassembled WGS sequence"/>
</dbReference>
<sequence length="86" mass="8489">MKPRTAFWAALLAYGVLSVVSVADSIRSGGPGAIGVAVGGVLVVASAGYALRRPERAGGPEEWNLVAIAAVAGAVLYALGLLVGVA</sequence>
<name>A0ABD5MBS1_9EURY</name>
<evidence type="ECO:0000313" key="2">
    <source>
        <dbReference type="EMBL" id="MFA1610722.1"/>
    </source>
</evidence>
<feature type="transmembrane region" description="Helical" evidence="1">
    <location>
        <begin position="32"/>
        <end position="51"/>
    </location>
</feature>
<evidence type="ECO:0000313" key="3">
    <source>
        <dbReference type="Proteomes" id="UP001570511"/>
    </source>
</evidence>
<dbReference type="EMBL" id="JBGNYA010000001">
    <property type="protein sequence ID" value="MFA1610722.1"/>
    <property type="molecule type" value="Genomic_DNA"/>
</dbReference>
<dbReference type="AlphaFoldDB" id="A0ABD5MBS1"/>
<keyword evidence="3" id="KW-1185">Reference proteome</keyword>
<keyword evidence="1" id="KW-0472">Membrane</keyword>
<protein>
    <submittedName>
        <fullName evidence="2">Uncharacterized protein</fullName>
    </submittedName>
</protein>
<comment type="caution">
    <text evidence="2">The sequence shown here is derived from an EMBL/GenBank/DDBJ whole genome shotgun (WGS) entry which is preliminary data.</text>
</comment>
<gene>
    <name evidence="2" type="ORF">OS889_06840</name>
</gene>
<evidence type="ECO:0000256" key="1">
    <source>
        <dbReference type="SAM" id="Phobius"/>
    </source>
</evidence>
<keyword evidence="1" id="KW-1133">Transmembrane helix</keyword>
<accession>A0ABD5MBS1</accession>
<reference evidence="2 3" key="1">
    <citation type="submission" date="2024-08" db="EMBL/GenBank/DDBJ databases">
        <title>Halobellus sp. MBLA0158 whole genome sequence.</title>
        <authorList>
            <person name="Hwang C.Y."/>
            <person name="Cho E.-S."/>
            <person name="Seo M.-J."/>
        </authorList>
    </citation>
    <scope>NUCLEOTIDE SEQUENCE [LARGE SCALE GENOMIC DNA]</scope>
    <source>
        <strain evidence="2 3">MBLA0158</strain>
    </source>
</reference>
<organism evidence="2 3">
    <name type="scientific">Halobellus rubicundus</name>
    <dbReference type="NCBI Taxonomy" id="2996466"/>
    <lineage>
        <taxon>Archaea</taxon>
        <taxon>Methanobacteriati</taxon>
        <taxon>Methanobacteriota</taxon>
        <taxon>Stenosarchaea group</taxon>
        <taxon>Halobacteria</taxon>
        <taxon>Halobacteriales</taxon>
        <taxon>Haloferacaceae</taxon>
        <taxon>Halobellus</taxon>
    </lineage>
</organism>